<keyword evidence="1" id="KW-0812">Transmembrane</keyword>
<evidence type="ECO:0000256" key="1">
    <source>
        <dbReference type="SAM" id="Phobius"/>
    </source>
</evidence>
<evidence type="ECO:0000313" key="3">
    <source>
        <dbReference type="EMBL" id="GAI95362.1"/>
    </source>
</evidence>
<protein>
    <recommendedName>
        <fullName evidence="2">Metal-dependent phosphohydrolase 7TM extracellular domain-containing protein</fullName>
    </recommendedName>
</protein>
<reference evidence="3" key="1">
    <citation type="journal article" date="2014" name="Front. Microbiol.">
        <title>High frequency of phylogenetically diverse reductive dehalogenase-homologous genes in deep subseafloor sedimentary metagenomes.</title>
        <authorList>
            <person name="Kawai M."/>
            <person name="Futagami T."/>
            <person name="Toyoda A."/>
            <person name="Takaki Y."/>
            <person name="Nishi S."/>
            <person name="Hori S."/>
            <person name="Arai W."/>
            <person name="Tsubouchi T."/>
            <person name="Morono Y."/>
            <person name="Uchiyama I."/>
            <person name="Ito T."/>
            <person name="Fujiyama A."/>
            <person name="Inagaki F."/>
            <person name="Takami H."/>
        </authorList>
    </citation>
    <scope>NUCLEOTIDE SEQUENCE</scope>
    <source>
        <strain evidence="3">Expedition CK06-06</strain>
    </source>
</reference>
<keyword evidence="1" id="KW-1133">Transmembrane helix</keyword>
<feature type="domain" description="Metal-dependent phosphohydrolase 7TM extracellular" evidence="2">
    <location>
        <begin position="65"/>
        <end position="190"/>
    </location>
</feature>
<feature type="non-terminal residue" evidence="3">
    <location>
        <position position="191"/>
    </location>
</feature>
<dbReference type="Pfam" id="PF07697">
    <property type="entry name" value="7TMR-HDED"/>
    <property type="match status" value="1"/>
</dbReference>
<dbReference type="AlphaFoldDB" id="X1SQK0"/>
<organism evidence="3">
    <name type="scientific">marine sediment metagenome</name>
    <dbReference type="NCBI Taxonomy" id="412755"/>
    <lineage>
        <taxon>unclassified sequences</taxon>
        <taxon>metagenomes</taxon>
        <taxon>ecological metagenomes</taxon>
    </lineage>
</organism>
<evidence type="ECO:0000259" key="2">
    <source>
        <dbReference type="Pfam" id="PF07697"/>
    </source>
</evidence>
<sequence>MIARNKNNKELLKTEKGKLEKTKDFINKYFSFRSKIAQRMYIFILTLGLVVAILSYSYSPDIGVELGKPSPRTIKANKGIEFEDVEKTEEDRNKNEAEVEDVYVYDINVLSGEEGALYQIRYFYLLTGIVQKKEDKSFEEKVDYMANLLGNQYSGSIISMALNLSVDDLNLLLTKTQDIAREIMKEGIKPT</sequence>
<dbReference type="InterPro" id="IPR011624">
    <property type="entry name" value="Metal-dep_PHydrolase_7TM_extra"/>
</dbReference>
<name>X1SQK0_9ZZZZ</name>
<keyword evidence="1" id="KW-0472">Membrane</keyword>
<proteinExistence type="predicted"/>
<gene>
    <name evidence="3" type="ORF">S12H4_33051</name>
</gene>
<dbReference type="EMBL" id="BARW01019443">
    <property type="protein sequence ID" value="GAI95362.1"/>
    <property type="molecule type" value="Genomic_DNA"/>
</dbReference>
<feature type="transmembrane region" description="Helical" evidence="1">
    <location>
        <begin position="40"/>
        <end position="58"/>
    </location>
</feature>
<comment type="caution">
    <text evidence="3">The sequence shown here is derived from an EMBL/GenBank/DDBJ whole genome shotgun (WGS) entry which is preliminary data.</text>
</comment>
<accession>X1SQK0</accession>